<dbReference type="Pfam" id="PF10551">
    <property type="entry name" value="MULE"/>
    <property type="match status" value="1"/>
</dbReference>
<dbReference type="PANTHER" id="PTHR31973:SF187">
    <property type="entry name" value="MUTATOR TRANSPOSASE MUDRA PROTEIN"/>
    <property type="match status" value="1"/>
</dbReference>
<evidence type="ECO:0000259" key="2">
    <source>
        <dbReference type="Pfam" id="PF10551"/>
    </source>
</evidence>
<dbReference type="STRING" id="3916.A0A1S3UB30"/>
<name>A0A1S3UB30_VIGRR</name>
<reference evidence="4" key="2">
    <citation type="submission" date="2025-08" db="UniProtKB">
        <authorList>
            <consortium name="RefSeq"/>
        </authorList>
    </citation>
    <scope>IDENTIFICATION</scope>
    <source>
        <tissue evidence="4">Leaf</tissue>
    </source>
</reference>
<dbReference type="Pfam" id="PF03108">
    <property type="entry name" value="DBD_Tnp_Mut"/>
    <property type="match status" value="1"/>
</dbReference>
<dbReference type="AlphaFoldDB" id="A0A1S3UB30"/>
<dbReference type="RefSeq" id="XP_014503225.1">
    <property type="nucleotide sequence ID" value="XM_014647739.1"/>
</dbReference>
<keyword evidence="3" id="KW-1185">Reference proteome</keyword>
<gene>
    <name evidence="4" type="primary">LOC106763567</name>
</gene>
<organism evidence="3 4">
    <name type="scientific">Vigna radiata var. radiata</name>
    <name type="common">Mung bean</name>
    <name type="synonym">Phaseolus aureus</name>
    <dbReference type="NCBI Taxonomy" id="3916"/>
    <lineage>
        <taxon>Eukaryota</taxon>
        <taxon>Viridiplantae</taxon>
        <taxon>Streptophyta</taxon>
        <taxon>Embryophyta</taxon>
        <taxon>Tracheophyta</taxon>
        <taxon>Spermatophyta</taxon>
        <taxon>Magnoliopsida</taxon>
        <taxon>eudicotyledons</taxon>
        <taxon>Gunneridae</taxon>
        <taxon>Pentapetalae</taxon>
        <taxon>rosids</taxon>
        <taxon>fabids</taxon>
        <taxon>Fabales</taxon>
        <taxon>Fabaceae</taxon>
        <taxon>Papilionoideae</taxon>
        <taxon>50 kb inversion clade</taxon>
        <taxon>NPAAA clade</taxon>
        <taxon>indigoferoid/millettioid clade</taxon>
        <taxon>Phaseoleae</taxon>
        <taxon>Vigna</taxon>
    </lineage>
</organism>
<evidence type="ECO:0000259" key="1">
    <source>
        <dbReference type="Pfam" id="PF03108"/>
    </source>
</evidence>
<sequence length="282" mass="32937">MSEYKWEVGTKFRDKNEFMDAVRSYVVHGGRELKFMKNNNRRVRVRCLGAQKSWPWMAYCGYMEGCRTWQLRKLVDKHTSSRQFKIKMMNAKWLSETLDNSLQENPNLKINEIHSKALRKWNTNVTLSKARRAKIIAFEKVESSFKNQFKRIHDYAHELLKCNPGSTVKVKVDSDSGQSIFQRFYVCFKVCMVRFVSCRPFIGLDGCFLKGLYKGELVATIGRDPNDQMLPLAYAIVEVENKDSWTWFLELLIEDLGGAKVCNACTFMFDQQKVNAFFYSIS</sequence>
<reference evidence="3" key="1">
    <citation type="journal article" date="2014" name="Nat. Commun.">
        <title>Genome sequence of mungbean and insights into evolution within Vigna species.</title>
        <authorList>
            <person name="Kang Y.J."/>
            <person name="Kim S.K."/>
            <person name="Kim M.Y."/>
            <person name="Lestari P."/>
            <person name="Kim K.H."/>
            <person name="Ha B.K."/>
            <person name="Jun T.H."/>
            <person name="Hwang W.J."/>
            <person name="Lee T."/>
            <person name="Lee J."/>
            <person name="Shim S."/>
            <person name="Yoon M.Y."/>
            <person name="Jang Y.E."/>
            <person name="Han K.S."/>
            <person name="Taeprayoon P."/>
            <person name="Yoon N."/>
            <person name="Somta P."/>
            <person name="Tanya P."/>
            <person name="Kim K.S."/>
            <person name="Gwag J.G."/>
            <person name="Moon J.K."/>
            <person name="Lee Y.H."/>
            <person name="Park B.S."/>
            <person name="Bombarely A."/>
            <person name="Doyle J.J."/>
            <person name="Jackson S.A."/>
            <person name="Schafleitner R."/>
            <person name="Srinives P."/>
            <person name="Varshney R.K."/>
            <person name="Lee S.H."/>
        </authorList>
    </citation>
    <scope>NUCLEOTIDE SEQUENCE [LARGE SCALE GENOMIC DNA]</scope>
    <source>
        <strain evidence="3">cv. VC1973A</strain>
    </source>
</reference>
<feature type="domain" description="Transposase MuDR plant" evidence="1">
    <location>
        <begin position="4"/>
        <end position="54"/>
    </location>
</feature>
<feature type="domain" description="MULE transposase" evidence="2">
    <location>
        <begin position="202"/>
        <end position="270"/>
    </location>
</feature>
<evidence type="ECO:0000313" key="4">
    <source>
        <dbReference type="RefSeq" id="XP_014503225.1"/>
    </source>
</evidence>
<dbReference type="PANTHER" id="PTHR31973">
    <property type="entry name" value="POLYPROTEIN, PUTATIVE-RELATED"/>
    <property type="match status" value="1"/>
</dbReference>
<dbReference type="GeneID" id="106763567"/>
<evidence type="ECO:0000313" key="3">
    <source>
        <dbReference type="Proteomes" id="UP000087766"/>
    </source>
</evidence>
<dbReference type="OrthoDB" id="1396815at2759"/>
<accession>A0A1S3UB30</accession>
<protein>
    <submittedName>
        <fullName evidence="4">Uncharacterized protein LOC106763567</fullName>
    </submittedName>
</protein>
<dbReference type="Proteomes" id="UP000087766">
    <property type="component" value="Chromosome 6"/>
</dbReference>
<dbReference type="InterPro" id="IPR004332">
    <property type="entry name" value="Transposase_MuDR"/>
</dbReference>
<dbReference type="InterPro" id="IPR018289">
    <property type="entry name" value="MULE_transposase_dom"/>
</dbReference>
<proteinExistence type="predicted"/>
<dbReference type="KEGG" id="vra:106763567"/>